<dbReference type="Proteomes" id="UP001140094">
    <property type="component" value="Unassembled WGS sequence"/>
</dbReference>
<accession>A0A9W8HRL5</accession>
<feature type="compositionally biased region" description="Low complexity" evidence="1">
    <location>
        <begin position="379"/>
        <end position="390"/>
    </location>
</feature>
<feature type="non-terminal residue" evidence="2">
    <location>
        <position position="608"/>
    </location>
</feature>
<feature type="region of interest" description="Disordered" evidence="1">
    <location>
        <begin position="498"/>
        <end position="520"/>
    </location>
</feature>
<feature type="region of interest" description="Disordered" evidence="1">
    <location>
        <begin position="565"/>
        <end position="608"/>
    </location>
</feature>
<protein>
    <submittedName>
        <fullName evidence="2">Uncharacterized protein</fullName>
    </submittedName>
</protein>
<gene>
    <name evidence="2" type="ORF">H4R20_006035</name>
</gene>
<feature type="compositionally biased region" description="Polar residues" evidence="1">
    <location>
        <begin position="408"/>
        <end position="421"/>
    </location>
</feature>
<keyword evidence="3" id="KW-1185">Reference proteome</keyword>
<feature type="compositionally biased region" description="Low complexity" evidence="1">
    <location>
        <begin position="597"/>
        <end position="608"/>
    </location>
</feature>
<feature type="region of interest" description="Disordered" evidence="1">
    <location>
        <begin position="315"/>
        <end position="345"/>
    </location>
</feature>
<sequence>MCVCIAKRHNRLYEEKQQQLDLEWTQLQNGSHPQYKELIEQADARWADRLDRVEFKLKCGRDLAQKNLDCARRSANATLVTRQGTLRRRMAYARKKKLWVLTDTLRGLERVSETIANISCPLSNHGALDTPVKGVAAPRDSNHLLAMPETRLPAVDEEADMSAICGIPALLNHSDTELSVPDAAPAAPVPAADGADTKVPGYPRTARRAYAPAVEENPYKEQTAAANGGYEHSATQNYHHAYAGHYGGQNHHSAAAAATPANDHAYYTGTSAYYAPTQQQQQQQSQNYYNVDELQANGVAVVHTPPANARAYNTPAGHHRQHAVAAAAADSSHGHHRHSASHSRVADLLTDTSGAAPAPAAYQAYYDERAAVPPPVTPGSASAHHGSSSGKRGVAVEYDATPSKRQRMVQQSVTWPPSSSKYPHESHAHVTPRQHQDSRSWAPANASGSDPSGAMPPVYSYAQQPAAHYNHPQSTAEYGYHTSQAYYDSSKYDYASYYQQQQQQQQPAQTPTHSTRYHGADGSYYYQQQQQPVPQQHQPAAAYPAAYAADYRTNGSSYSGLDTGIAMPPPMSPSPYTSRYAQPQGTAASAPGAWNDYYQQQQQHGQAA</sequence>
<reference evidence="2" key="1">
    <citation type="submission" date="2022-07" db="EMBL/GenBank/DDBJ databases">
        <title>Phylogenomic reconstructions and comparative analyses of Kickxellomycotina fungi.</title>
        <authorList>
            <person name="Reynolds N.K."/>
            <person name="Stajich J.E."/>
            <person name="Barry K."/>
            <person name="Grigoriev I.V."/>
            <person name="Crous P."/>
            <person name="Smith M.E."/>
        </authorList>
    </citation>
    <scope>NUCLEOTIDE SEQUENCE</scope>
    <source>
        <strain evidence="2">NRRL 1565</strain>
    </source>
</reference>
<feature type="compositionally biased region" description="Basic and acidic residues" evidence="1">
    <location>
        <begin position="422"/>
        <end position="438"/>
    </location>
</feature>
<dbReference type="EMBL" id="JANBUO010002338">
    <property type="protein sequence ID" value="KAJ2794994.1"/>
    <property type="molecule type" value="Genomic_DNA"/>
</dbReference>
<proteinExistence type="predicted"/>
<dbReference type="OrthoDB" id="1363at2759"/>
<comment type="caution">
    <text evidence="2">The sequence shown here is derived from an EMBL/GenBank/DDBJ whole genome shotgun (WGS) entry which is preliminary data.</text>
</comment>
<organism evidence="2 3">
    <name type="scientific">Coemansia guatemalensis</name>
    <dbReference type="NCBI Taxonomy" id="2761395"/>
    <lineage>
        <taxon>Eukaryota</taxon>
        <taxon>Fungi</taxon>
        <taxon>Fungi incertae sedis</taxon>
        <taxon>Zoopagomycota</taxon>
        <taxon>Kickxellomycotina</taxon>
        <taxon>Kickxellomycetes</taxon>
        <taxon>Kickxellales</taxon>
        <taxon>Kickxellaceae</taxon>
        <taxon>Coemansia</taxon>
    </lineage>
</organism>
<evidence type="ECO:0000313" key="3">
    <source>
        <dbReference type="Proteomes" id="UP001140094"/>
    </source>
</evidence>
<dbReference type="AlphaFoldDB" id="A0A9W8HRL5"/>
<feature type="region of interest" description="Disordered" evidence="1">
    <location>
        <begin position="373"/>
        <end position="459"/>
    </location>
</feature>
<evidence type="ECO:0000313" key="2">
    <source>
        <dbReference type="EMBL" id="KAJ2794994.1"/>
    </source>
</evidence>
<name>A0A9W8HRL5_9FUNG</name>
<evidence type="ECO:0000256" key="1">
    <source>
        <dbReference type="SAM" id="MobiDB-lite"/>
    </source>
</evidence>
<feature type="compositionally biased region" description="Polar residues" evidence="1">
    <location>
        <begin position="576"/>
        <end position="587"/>
    </location>
</feature>